<reference evidence="11" key="1">
    <citation type="submission" date="2012-12" db="EMBL/GenBank/DDBJ databases">
        <authorList>
            <person name="Hellsten U."/>
            <person name="Grimwood J."/>
            <person name="Chapman J.A."/>
            <person name="Shapiro H."/>
            <person name="Aerts A."/>
            <person name="Otillar R.P."/>
            <person name="Terry A.Y."/>
            <person name="Boore J.L."/>
            <person name="Simakov O."/>
            <person name="Marletaz F."/>
            <person name="Cho S.-J."/>
            <person name="Edsinger-Gonzales E."/>
            <person name="Havlak P."/>
            <person name="Kuo D.-H."/>
            <person name="Larsson T."/>
            <person name="Lv J."/>
            <person name="Arendt D."/>
            <person name="Savage R."/>
            <person name="Osoegawa K."/>
            <person name="de Jong P."/>
            <person name="Lindberg D.R."/>
            <person name="Seaver E.C."/>
            <person name="Weisblat D.A."/>
            <person name="Putnam N.H."/>
            <person name="Grigoriev I.V."/>
            <person name="Rokhsar D.S."/>
        </authorList>
    </citation>
    <scope>NUCLEOTIDE SEQUENCE</scope>
</reference>
<evidence type="ECO:0000256" key="7">
    <source>
        <dbReference type="ARBA" id="ARBA00039669"/>
    </source>
</evidence>
<evidence type="ECO:0000256" key="8">
    <source>
        <dbReference type="SAM" id="Phobius"/>
    </source>
</evidence>
<dbReference type="GO" id="GO:0046963">
    <property type="term" value="P:3'-phosphoadenosine 5'-phosphosulfate transport"/>
    <property type="evidence" value="ECO:0000318"/>
    <property type="project" value="GO_Central"/>
</dbReference>
<evidence type="ECO:0000256" key="6">
    <source>
        <dbReference type="ARBA" id="ARBA00023136"/>
    </source>
</evidence>
<evidence type="ECO:0000313" key="10">
    <source>
        <dbReference type="EnsemblMetazoa" id="HelroP79631"/>
    </source>
</evidence>
<gene>
    <name evidence="10" type="primary">20215714</name>
    <name evidence="9" type="ORF">HELRODRAFT_79631</name>
</gene>
<evidence type="ECO:0000256" key="4">
    <source>
        <dbReference type="ARBA" id="ARBA00022692"/>
    </source>
</evidence>
<accession>T1G3R6</accession>
<name>T1G3R6_HELRO</name>
<evidence type="ECO:0000313" key="9">
    <source>
        <dbReference type="EMBL" id="ESO03954.1"/>
    </source>
</evidence>
<feature type="transmembrane region" description="Helical" evidence="8">
    <location>
        <begin position="136"/>
        <end position="158"/>
    </location>
</feature>
<feature type="transmembrane region" description="Helical" evidence="8">
    <location>
        <begin position="68"/>
        <end position="86"/>
    </location>
</feature>
<dbReference type="GO" id="GO:0055085">
    <property type="term" value="P:transmembrane transport"/>
    <property type="evidence" value="ECO:0000318"/>
    <property type="project" value="GO_Central"/>
</dbReference>
<feature type="transmembrane region" description="Helical" evidence="8">
    <location>
        <begin position="312"/>
        <end position="335"/>
    </location>
</feature>
<feature type="transmembrane region" description="Helical" evidence="8">
    <location>
        <begin position="286"/>
        <end position="305"/>
    </location>
</feature>
<feature type="transmembrane region" description="Helical" evidence="8">
    <location>
        <begin position="245"/>
        <end position="266"/>
    </location>
</feature>
<dbReference type="CTD" id="20215714"/>
<organism evidence="10 11">
    <name type="scientific">Helobdella robusta</name>
    <name type="common">Californian leech</name>
    <dbReference type="NCBI Taxonomy" id="6412"/>
    <lineage>
        <taxon>Eukaryota</taxon>
        <taxon>Metazoa</taxon>
        <taxon>Spiralia</taxon>
        <taxon>Lophotrochozoa</taxon>
        <taxon>Annelida</taxon>
        <taxon>Clitellata</taxon>
        <taxon>Hirudinea</taxon>
        <taxon>Rhynchobdellida</taxon>
        <taxon>Glossiphoniidae</taxon>
        <taxon>Helobdella</taxon>
    </lineage>
</organism>
<dbReference type="PANTHER" id="PTHR10778">
    <property type="entry name" value="SOLUTE CARRIER FAMILY 35 MEMBER B"/>
    <property type="match status" value="1"/>
</dbReference>
<dbReference type="PANTHER" id="PTHR10778:SF8">
    <property type="entry name" value="ADENOSINE 3'-PHOSPHO 5'-PHOSPHOSULFATE TRANSPORTER 2"/>
    <property type="match status" value="1"/>
</dbReference>
<dbReference type="EnsemblMetazoa" id="HelroT79631">
    <property type="protein sequence ID" value="HelroP79631"/>
    <property type="gene ID" value="HelroG79631"/>
</dbReference>
<dbReference type="GO" id="GO:0005789">
    <property type="term" value="C:endoplasmic reticulum membrane"/>
    <property type="evidence" value="ECO:0000318"/>
    <property type="project" value="GO_Central"/>
</dbReference>
<dbReference type="InterPro" id="IPR013657">
    <property type="entry name" value="SCL35B1-4/HUT1"/>
</dbReference>
<dbReference type="EMBL" id="KB096551">
    <property type="protein sequence ID" value="ESO03954.1"/>
    <property type="molecule type" value="Genomic_DNA"/>
</dbReference>
<dbReference type="AlphaFoldDB" id="T1G3R6"/>
<keyword evidence="6 8" id="KW-0472">Membrane</keyword>
<sequence length="396" mass="45065">MQRVIKVVTEDEYTSSSSAEDFVSKHRFNNGDNSVHISIESTAKIKNDGQVNVYKLSILGLNFSNQSAYFQFFICSACVFVFYLIYGYCQELIFTVEGFKPYGWFLTMTQFLLYSFFGLIEMFLKHDRTRKMPLKNYLLLAFLTVGTMGFSNSSLGYLNYPTQVIFKCCKLIPVLVGGIIIQGKSFNKFDWLACFCMSLGLIFFTLADSMVAPSFNIYGVFLISVALMFDAAIGNLQEKFMKSSLASNAEVVFYSYAVGFLYILLGQIVSKQLPEAFDFCQQNPKIYIYTFLFSFSGYLGVNVVLSLVQLYGALIAVTVTTFRKALTIILSFLLFSKPFTMQYVWSGMIVLIGIYLNVYSKNQKSWDNKLNKIYKNLLPSKQPRLMSLDNLKSNIV</sequence>
<feature type="transmembrane region" description="Helical" evidence="8">
    <location>
        <begin position="213"/>
        <end position="233"/>
    </location>
</feature>
<reference evidence="10" key="3">
    <citation type="submission" date="2015-06" db="UniProtKB">
        <authorList>
            <consortium name="EnsemblMetazoa"/>
        </authorList>
    </citation>
    <scope>IDENTIFICATION</scope>
</reference>
<feature type="transmembrane region" description="Helical" evidence="8">
    <location>
        <begin position="189"/>
        <end position="207"/>
    </location>
</feature>
<feature type="transmembrane region" description="Helical" evidence="8">
    <location>
        <begin position="102"/>
        <end position="124"/>
    </location>
</feature>
<dbReference type="OMA" id="YNRTTQF"/>
<evidence type="ECO:0000313" key="11">
    <source>
        <dbReference type="Proteomes" id="UP000015101"/>
    </source>
</evidence>
<proteinExistence type="inferred from homology"/>
<dbReference type="GO" id="GO:0000139">
    <property type="term" value="C:Golgi membrane"/>
    <property type="evidence" value="ECO:0000318"/>
    <property type="project" value="GO_Central"/>
</dbReference>
<dbReference type="FunCoup" id="T1G3R6">
    <property type="interactions" value="951"/>
</dbReference>
<dbReference type="STRING" id="6412.T1G3R6"/>
<keyword evidence="5 8" id="KW-1133">Transmembrane helix</keyword>
<protein>
    <recommendedName>
        <fullName evidence="7">Adenosine 3'-phospho 5'-phosphosulfate transporter 2</fullName>
    </recommendedName>
</protein>
<feature type="transmembrane region" description="Helical" evidence="8">
    <location>
        <begin position="164"/>
        <end position="182"/>
    </location>
</feature>
<dbReference type="GO" id="GO:0046964">
    <property type="term" value="F:3'-phosphoadenosine 5'-phosphosulfate transmembrane transporter activity"/>
    <property type="evidence" value="ECO:0000318"/>
    <property type="project" value="GO_Central"/>
</dbReference>
<dbReference type="Proteomes" id="UP000015101">
    <property type="component" value="Unassembled WGS sequence"/>
</dbReference>
<keyword evidence="11" id="KW-1185">Reference proteome</keyword>
<dbReference type="KEGG" id="hro:HELRODRAFT_79631"/>
<dbReference type="eggNOG" id="KOG1582">
    <property type="taxonomic scope" value="Eukaryota"/>
</dbReference>
<keyword evidence="3" id="KW-0813">Transport</keyword>
<dbReference type="Pfam" id="PF08449">
    <property type="entry name" value="UAA"/>
    <property type="match status" value="1"/>
</dbReference>
<dbReference type="EMBL" id="AMQM01004421">
    <property type="status" value="NOT_ANNOTATED_CDS"/>
    <property type="molecule type" value="Genomic_DNA"/>
</dbReference>
<dbReference type="InParanoid" id="T1G3R6"/>
<evidence type="ECO:0000256" key="5">
    <source>
        <dbReference type="ARBA" id="ARBA00022989"/>
    </source>
</evidence>
<dbReference type="GeneID" id="20215714"/>
<keyword evidence="4 8" id="KW-0812">Transmembrane</keyword>
<evidence type="ECO:0000256" key="2">
    <source>
        <dbReference type="ARBA" id="ARBA00010694"/>
    </source>
</evidence>
<evidence type="ECO:0000256" key="1">
    <source>
        <dbReference type="ARBA" id="ARBA00004141"/>
    </source>
</evidence>
<feature type="transmembrane region" description="Helical" evidence="8">
    <location>
        <begin position="341"/>
        <end position="359"/>
    </location>
</feature>
<evidence type="ECO:0000256" key="3">
    <source>
        <dbReference type="ARBA" id="ARBA00022448"/>
    </source>
</evidence>
<comment type="similarity">
    <text evidence="2">Belongs to the nucleotide-sugar transporter family. SLC35B subfamily.</text>
</comment>
<dbReference type="HOGENOM" id="CLU_036019_2_0_1"/>
<comment type="subcellular location">
    <subcellularLocation>
        <location evidence="1">Membrane</location>
        <topology evidence="1">Multi-pass membrane protein</topology>
    </subcellularLocation>
</comment>
<dbReference type="OrthoDB" id="438495at2759"/>
<reference evidence="9 11" key="2">
    <citation type="journal article" date="2013" name="Nature">
        <title>Insights into bilaterian evolution from three spiralian genomes.</title>
        <authorList>
            <person name="Simakov O."/>
            <person name="Marletaz F."/>
            <person name="Cho S.J."/>
            <person name="Edsinger-Gonzales E."/>
            <person name="Havlak P."/>
            <person name="Hellsten U."/>
            <person name="Kuo D.H."/>
            <person name="Larsson T."/>
            <person name="Lv J."/>
            <person name="Arendt D."/>
            <person name="Savage R."/>
            <person name="Osoegawa K."/>
            <person name="de Jong P."/>
            <person name="Grimwood J."/>
            <person name="Chapman J.A."/>
            <person name="Shapiro H."/>
            <person name="Aerts A."/>
            <person name="Otillar R.P."/>
            <person name="Terry A.Y."/>
            <person name="Boore J.L."/>
            <person name="Grigoriev I.V."/>
            <person name="Lindberg D.R."/>
            <person name="Seaver E.C."/>
            <person name="Weisblat D.A."/>
            <person name="Putnam N.H."/>
            <person name="Rokhsar D.S."/>
        </authorList>
    </citation>
    <scope>NUCLEOTIDE SEQUENCE</scope>
</reference>
<dbReference type="RefSeq" id="XP_009017890.1">
    <property type="nucleotide sequence ID" value="XM_009019642.1"/>
</dbReference>